<dbReference type="AlphaFoldDB" id="A0A916K0S7"/>
<evidence type="ECO:0000259" key="9">
    <source>
        <dbReference type="Pfam" id="PF25198"/>
    </source>
</evidence>
<comment type="subcellular location">
    <subcellularLocation>
        <location evidence="1">Membrane</location>
        <topology evidence="1">Lipid-anchor</topology>
    </subcellularLocation>
</comment>
<evidence type="ECO:0000256" key="2">
    <source>
        <dbReference type="ARBA" id="ARBA00007886"/>
    </source>
</evidence>
<comment type="similarity">
    <text evidence="2">Belongs to the GerABKC lipoprotein family.</text>
</comment>
<evidence type="ECO:0000256" key="1">
    <source>
        <dbReference type="ARBA" id="ARBA00004635"/>
    </source>
</evidence>
<organism evidence="10 11">
    <name type="scientific">Paenibacillus solanacearum</name>
    <dbReference type="NCBI Taxonomy" id="2048548"/>
    <lineage>
        <taxon>Bacteria</taxon>
        <taxon>Bacillati</taxon>
        <taxon>Bacillota</taxon>
        <taxon>Bacilli</taxon>
        <taxon>Bacillales</taxon>
        <taxon>Paenibacillaceae</taxon>
        <taxon>Paenibacillus</taxon>
    </lineage>
</organism>
<dbReference type="Pfam" id="PF05504">
    <property type="entry name" value="Spore_GerAC"/>
    <property type="match status" value="1"/>
</dbReference>
<gene>
    <name evidence="10" type="ORF">PAESOLCIP111_02388</name>
</gene>
<keyword evidence="5" id="KW-0472">Membrane</keyword>
<sequence length="379" mass="43409">MLRLFKTAIALLLVPVMTTGCWDIKHVQDINYVAAIGVDYANGTYDVYVQLLDFSSVAKMESSKPTAPVPAWVGKGSGDNPIHALDDLYQSSQLRIFYGQVNAVVLSERLLKEGIEDYEELLRRNFEIRYTPWVFGTSLPIDQLFSISAFFNLSPLVTLLHQPRESYKQNSVIAPISMREFYASYREPCKTTQLPSLTINDQYWMRDKKEHAVLQINDMYVLQRQTFKGWIDKDRIDGLRWVDPRTSRAPLVIQSKNNAQVGIALESPKVKINVNTSSDAVSFEVDVKLEGQILDNNISIPEHEIEQEAIERVRSEIVQTYKEGLKSKSDLLQLEHTLYRKKNREWKMLQERNGVVLKPDSLADVRVDVKLNNSGKIKN</sequence>
<feature type="domain" description="Spore germination protein N-terminal" evidence="9">
    <location>
        <begin position="23"/>
        <end position="198"/>
    </location>
</feature>
<keyword evidence="7" id="KW-0449">Lipoprotein</keyword>
<evidence type="ECO:0000313" key="11">
    <source>
        <dbReference type="Proteomes" id="UP000693672"/>
    </source>
</evidence>
<keyword evidence="3" id="KW-0309">Germination</keyword>
<dbReference type="EMBL" id="CAJVAS010000008">
    <property type="protein sequence ID" value="CAG7622061.1"/>
    <property type="molecule type" value="Genomic_DNA"/>
</dbReference>
<dbReference type="RefSeq" id="WP_218092167.1">
    <property type="nucleotide sequence ID" value="NZ_CAJVAS010000008.1"/>
</dbReference>
<evidence type="ECO:0000256" key="5">
    <source>
        <dbReference type="ARBA" id="ARBA00023136"/>
    </source>
</evidence>
<name>A0A916K0S7_9BACL</name>
<dbReference type="Proteomes" id="UP000693672">
    <property type="component" value="Unassembled WGS sequence"/>
</dbReference>
<proteinExistence type="inferred from homology"/>
<evidence type="ECO:0000256" key="3">
    <source>
        <dbReference type="ARBA" id="ARBA00022544"/>
    </source>
</evidence>
<protein>
    <recommendedName>
        <fullName evidence="12">Ger(X)C family spore germination protein</fullName>
    </recommendedName>
</protein>
<keyword evidence="11" id="KW-1185">Reference proteome</keyword>
<dbReference type="PANTHER" id="PTHR35789">
    <property type="entry name" value="SPORE GERMINATION PROTEIN B3"/>
    <property type="match status" value="1"/>
</dbReference>
<dbReference type="NCBIfam" id="TIGR02887">
    <property type="entry name" value="spore_ger_x_C"/>
    <property type="match status" value="1"/>
</dbReference>
<accession>A0A916K0S7</accession>
<dbReference type="InterPro" id="IPR008844">
    <property type="entry name" value="Spore_GerAC-like"/>
</dbReference>
<dbReference type="GO" id="GO:0009847">
    <property type="term" value="P:spore germination"/>
    <property type="evidence" value="ECO:0007669"/>
    <property type="project" value="InterPro"/>
</dbReference>
<dbReference type="PANTHER" id="PTHR35789:SF1">
    <property type="entry name" value="SPORE GERMINATION PROTEIN B3"/>
    <property type="match status" value="1"/>
</dbReference>
<keyword evidence="4" id="KW-0732">Signal</keyword>
<evidence type="ECO:0000313" key="10">
    <source>
        <dbReference type="EMBL" id="CAG7622061.1"/>
    </source>
</evidence>
<evidence type="ECO:0000256" key="7">
    <source>
        <dbReference type="ARBA" id="ARBA00023288"/>
    </source>
</evidence>
<reference evidence="10" key="1">
    <citation type="submission" date="2021-06" db="EMBL/GenBank/DDBJ databases">
        <authorList>
            <person name="Criscuolo A."/>
        </authorList>
    </citation>
    <scope>NUCLEOTIDE SEQUENCE</scope>
    <source>
        <strain evidence="10">CIP111600</strain>
    </source>
</reference>
<dbReference type="PROSITE" id="PS51257">
    <property type="entry name" value="PROKAR_LIPOPROTEIN"/>
    <property type="match status" value="1"/>
</dbReference>
<evidence type="ECO:0000256" key="4">
    <source>
        <dbReference type="ARBA" id="ARBA00022729"/>
    </source>
</evidence>
<dbReference type="Pfam" id="PF25198">
    <property type="entry name" value="Spore_GerAC_N"/>
    <property type="match status" value="1"/>
</dbReference>
<evidence type="ECO:0000256" key="6">
    <source>
        <dbReference type="ARBA" id="ARBA00023139"/>
    </source>
</evidence>
<dbReference type="InterPro" id="IPR046953">
    <property type="entry name" value="Spore_GerAC-like_C"/>
</dbReference>
<dbReference type="InterPro" id="IPR057336">
    <property type="entry name" value="GerAC_N"/>
</dbReference>
<evidence type="ECO:0000259" key="8">
    <source>
        <dbReference type="Pfam" id="PF05504"/>
    </source>
</evidence>
<comment type="caution">
    <text evidence="10">The sequence shown here is derived from an EMBL/GenBank/DDBJ whole genome shotgun (WGS) entry which is preliminary data.</text>
</comment>
<evidence type="ECO:0008006" key="12">
    <source>
        <dbReference type="Google" id="ProtNLM"/>
    </source>
</evidence>
<keyword evidence="6" id="KW-0564">Palmitate</keyword>
<feature type="domain" description="Spore germination GerAC-like C-terminal" evidence="8">
    <location>
        <begin position="219"/>
        <end position="375"/>
    </location>
</feature>
<dbReference type="GO" id="GO:0016020">
    <property type="term" value="C:membrane"/>
    <property type="evidence" value="ECO:0007669"/>
    <property type="project" value="UniProtKB-SubCell"/>
</dbReference>